<protein>
    <submittedName>
        <fullName evidence="2">Uncharacterized protein</fullName>
    </submittedName>
</protein>
<sequence length="213" mass="20563">MPSEAVGGALVGTAVGENVGRNDGKMVGEAEGACVGGKLLGGSVSGGGDGGGNNGGNGSGLGGGVGGGGEFSTTTVPLILEDGKVLAAENVATPSKTVVPTANPHSVISQLPATEHISASEKLHSRADEPAGTLTEYTTKVLMSELRPVIVKQVELIWPVQYRLIGPLPWSVIVMVGGGGLGGGGGAGGGGGPCVGLSVGEIVGTVVVGDMEG</sequence>
<keyword evidence="3" id="KW-1185">Reference proteome</keyword>
<dbReference type="AlphaFoldDB" id="A0AAE0ENZ0"/>
<evidence type="ECO:0000256" key="1">
    <source>
        <dbReference type="SAM" id="MobiDB-lite"/>
    </source>
</evidence>
<gene>
    <name evidence="2" type="ORF">CYMTET_54492</name>
</gene>
<accession>A0AAE0ENZ0</accession>
<dbReference type="Proteomes" id="UP001190700">
    <property type="component" value="Unassembled WGS sequence"/>
</dbReference>
<evidence type="ECO:0000313" key="3">
    <source>
        <dbReference type="Proteomes" id="UP001190700"/>
    </source>
</evidence>
<name>A0AAE0ENZ0_9CHLO</name>
<feature type="region of interest" description="Disordered" evidence="1">
    <location>
        <begin position="46"/>
        <end position="66"/>
    </location>
</feature>
<dbReference type="EMBL" id="LGRX02035325">
    <property type="protein sequence ID" value="KAK3235296.1"/>
    <property type="molecule type" value="Genomic_DNA"/>
</dbReference>
<proteinExistence type="predicted"/>
<reference evidence="2 3" key="1">
    <citation type="journal article" date="2015" name="Genome Biol. Evol.">
        <title>Comparative Genomics of a Bacterivorous Green Alga Reveals Evolutionary Causalities and Consequences of Phago-Mixotrophic Mode of Nutrition.</title>
        <authorList>
            <person name="Burns J.A."/>
            <person name="Paasch A."/>
            <person name="Narechania A."/>
            <person name="Kim E."/>
        </authorList>
    </citation>
    <scope>NUCLEOTIDE SEQUENCE [LARGE SCALE GENOMIC DNA]</scope>
    <source>
        <strain evidence="2 3">PLY_AMNH</strain>
    </source>
</reference>
<comment type="caution">
    <text evidence="2">The sequence shown here is derived from an EMBL/GenBank/DDBJ whole genome shotgun (WGS) entry which is preliminary data.</text>
</comment>
<evidence type="ECO:0000313" key="2">
    <source>
        <dbReference type="EMBL" id="KAK3235296.1"/>
    </source>
</evidence>
<organism evidence="2 3">
    <name type="scientific">Cymbomonas tetramitiformis</name>
    <dbReference type="NCBI Taxonomy" id="36881"/>
    <lineage>
        <taxon>Eukaryota</taxon>
        <taxon>Viridiplantae</taxon>
        <taxon>Chlorophyta</taxon>
        <taxon>Pyramimonadophyceae</taxon>
        <taxon>Pyramimonadales</taxon>
        <taxon>Pyramimonadaceae</taxon>
        <taxon>Cymbomonas</taxon>
    </lineage>
</organism>